<feature type="region of interest" description="Disordered" evidence="8">
    <location>
        <begin position="1"/>
        <end position="42"/>
    </location>
</feature>
<keyword evidence="6" id="KW-0496">Mitochondrion</keyword>
<evidence type="ECO:0000313" key="10">
    <source>
        <dbReference type="EMBL" id="CAX43599.1"/>
    </source>
</evidence>
<evidence type="ECO:0000256" key="7">
    <source>
        <dbReference type="ARBA" id="ARBA00023136"/>
    </source>
</evidence>
<keyword evidence="5" id="KW-1133">Transmembrane helix</keyword>
<reference evidence="10 11" key="1">
    <citation type="journal article" date="2009" name="Genome Res.">
        <title>Comparative genomics of the fungal pathogens Candida dubliniensis and Candida albicans.</title>
        <authorList>
            <person name="Jackson A.P."/>
            <person name="Gamble J.A."/>
            <person name="Yeomans T."/>
            <person name="Moran G.P."/>
            <person name="Saunders D."/>
            <person name="Harris D."/>
            <person name="Aslett M."/>
            <person name="Barrell J.F."/>
            <person name="Butler G."/>
            <person name="Citiulo F."/>
            <person name="Coleman D.C."/>
            <person name="de Groot P.W.J."/>
            <person name="Goodwin T.J."/>
            <person name="Quail M.A."/>
            <person name="McQuillan J."/>
            <person name="Munro C.A."/>
            <person name="Pain A."/>
            <person name="Poulter R.T."/>
            <person name="Rajandream M.A."/>
            <person name="Renauld H."/>
            <person name="Spiering M.J."/>
            <person name="Tivey A."/>
            <person name="Gow N.A.R."/>
            <person name="Barrell B."/>
            <person name="Sullivan D.J."/>
            <person name="Berriman M."/>
        </authorList>
    </citation>
    <scope>NUCLEOTIDE SEQUENCE [LARGE SCALE GENOMIC DNA]</scope>
    <source>
        <strain evidence="11">CD36 / ATCC MYA-646 / CBS 7987 / NCPF 3949 / NRRL Y-17841</strain>
    </source>
</reference>
<dbReference type="EMBL" id="FM992689">
    <property type="protein sequence ID" value="CAX43599.1"/>
    <property type="molecule type" value="Genomic_DNA"/>
</dbReference>
<evidence type="ECO:0000256" key="8">
    <source>
        <dbReference type="SAM" id="MobiDB-lite"/>
    </source>
</evidence>
<dbReference type="OrthoDB" id="4087899at2759"/>
<dbReference type="Proteomes" id="UP000002605">
    <property type="component" value="Chromosome 2"/>
</dbReference>
<evidence type="ECO:0000256" key="5">
    <source>
        <dbReference type="ARBA" id="ARBA00022989"/>
    </source>
</evidence>
<protein>
    <recommendedName>
        <fullName evidence="12">Mitochondrial inner membrane i-AAA protease complex subunit MGR1</fullName>
    </recommendedName>
</protein>
<dbReference type="KEGG" id="cdu:CD36_18210"/>
<feature type="compositionally biased region" description="Low complexity" evidence="8">
    <location>
        <begin position="21"/>
        <end position="42"/>
    </location>
</feature>
<gene>
    <name evidence="9" type="ordered locus">Cd36_18210</name>
    <name evidence="10" type="ORF">CD36_18210</name>
</gene>
<dbReference type="eggNOG" id="ENOG502QR67">
    <property type="taxonomic scope" value="Eukaryota"/>
</dbReference>
<dbReference type="RefSeq" id="XP_002418299.1">
    <property type="nucleotide sequence ID" value="XM_002418254.1"/>
</dbReference>
<dbReference type="GO" id="GO:0005743">
    <property type="term" value="C:mitochondrial inner membrane"/>
    <property type="evidence" value="ECO:0007669"/>
    <property type="project" value="UniProtKB-SubCell"/>
</dbReference>
<evidence type="ECO:0000256" key="4">
    <source>
        <dbReference type="ARBA" id="ARBA00022792"/>
    </source>
</evidence>
<evidence type="ECO:0000313" key="9">
    <source>
        <dbReference type="CGD" id="CAL0000162210"/>
    </source>
</evidence>
<comment type="subcellular location">
    <subcellularLocation>
        <location evidence="1">Mitochondrion inner membrane</location>
        <topology evidence="1">Multi-pass membrane protein</topology>
    </subcellularLocation>
</comment>
<dbReference type="VEuPathDB" id="FungiDB:CD36_18210"/>
<dbReference type="Pfam" id="PF08602">
    <property type="entry name" value="Mgr1"/>
    <property type="match status" value="1"/>
</dbReference>
<feature type="region of interest" description="Disordered" evidence="8">
    <location>
        <begin position="345"/>
        <end position="369"/>
    </location>
</feature>
<keyword evidence="3" id="KW-0812">Transmembrane</keyword>
<dbReference type="HOGENOM" id="CLU_871878_0_0_1"/>
<keyword evidence="11" id="KW-1185">Reference proteome</keyword>
<dbReference type="CGD" id="CAL0000162210">
    <property type="gene designation" value="Cd36_18210"/>
</dbReference>
<sequence>MGVYIPPPNDKDDGDKKKQDTNSNSNQPTSPSSSSSSSSGSTTIYIPNPASLIPRNPKVGLIWGPLTPASDNLPALYSMIGLQFAIGCGFFKYARTLSRLRPIGGFQQPQSHMAPKLVRTGPIWKIAMSVVTGSLLSFGSGLELCRVTLPYDPWYDEAQHYRRMAIKNGDKPSSWFGAYRYYKPMDFKTWIDKVGDWIENVEKEIKIDDPGNFANLSLELGKNSNVINVQRQPQANGGVLSKLNSKGKYLEIYTKLNENNRKRWGKLLREDLNEVTELNKAPRLDLMLEGKSDLINPEFTKSAIILGNHTMDDDDQFEMVWLNFEPWDELKLDTEYDIRLVPSYSGTTDEIETENQESPVTDKVAAKQT</sequence>
<keyword evidence="7" id="KW-0472">Membrane</keyword>
<proteinExistence type="inferred from homology"/>
<evidence type="ECO:0000313" key="11">
    <source>
        <dbReference type="Proteomes" id="UP000002605"/>
    </source>
</evidence>
<evidence type="ECO:0000256" key="2">
    <source>
        <dbReference type="ARBA" id="ARBA00009782"/>
    </source>
</evidence>
<comment type="similarity">
    <text evidence="2">Belongs to the MGR1 family.</text>
</comment>
<feature type="compositionally biased region" description="Basic and acidic residues" evidence="8">
    <location>
        <begin position="9"/>
        <end position="20"/>
    </location>
</feature>
<organism evidence="10 11">
    <name type="scientific">Candida dubliniensis (strain CD36 / ATCC MYA-646 / CBS 7987 / NCPF 3949 / NRRL Y-17841)</name>
    <name type="common">Yeast</name>
    <dbReference type="NCBI Taxonomy" id="573826"/>
    <lineage>
        <taxon>Eukaryota</taxon>
        <taxon>Fungi</taxon>
        <taxon>Dikarya</taxon>
        <taxon>Ascomycota</taxon>
        <taxon>Saccharomycotina</taxon>
        <taxon>Pichiomycetes</taxon>
        <taxon>Debaryomycetaceae</taxon>
        <taxon>Candida/Lodderomyces clade</taxon>
        <taxon>Candida</taxon>
    </lineage>
</organism>
<dbReference type="AlphaFoldDB" id="B9WB29"/>
<evidence type="ECO:0000256" key="3">
    <source>
        <dbReference type="ARBA" id="ARBA00022692"/>
    </source>
</evidence>
<dbReference type="InterPro" id="IPR013911">
    <property type="entry name" value="i-AAA_Mgr1"/>
</dbReference>
<dbReference type="GeneID" id="8045854"/>
<name>B9WB29_CANDC</name>
<evidence type="ECO:0000256" key="6">
    <source>
        <dbReference type="ARBA" id="ARBA00023128"/>
    </source>
</evidence>
<evidence type="ECO:0008006" key="12">
    <source>
        <dbReference type="Google" id="ProtNLM"/>
    </source>
</evidence>
<evidence type="ECO:0000256" key="1">
    <source>
        <dbReference type="ARBA" id="ARBA00004448"/>
    </source>
</evidence>
<accession>B9WB29</accession>
<keyword evidence="4" id="KW-0999">Mitochondrion inner membrane</keyword>